<dbReference type="PATRIC" id="fig|941280.3.peg.37"/>
<evidence type="ECO:0008006" key="4">
    <source>
        <dbReference type="Google" id="ProtNLM"/>
    </source>
</evidence>
<dbReference type="RefSeq" id="WP_000622024.1">
    <property type="nucleotide sequence ID" value="NZ_CP015085.1"/>
</dbReference>
<reference evidence="2 3" key="1">
    <citation type="submission" date="2016-03" db="EMBL/GenBank/DDBJ databases">
        <title>Genome Sequence and Comparative Pathogenic Determinants of Uropathogenic Escherichia coli O25b:H4, a Clinical Isolate from Saudi Arabia.</title>
        <authorList>
            <person name="Alyamani E.A.J."/>
            <person name="Khiyami M.A."/>
            <person name="Booq R.Y."/>
            <person name="Bahwerth F.S."/>
            <person name="Vaisvil B."/>
            <person name="Schmitt D.P."/>
            <person name="Kapatral V."/>
        </authorList>
    </citation>
    <scope>NUCLEOTIDE SEQUENCE [LARGE SCALE GENOMIC DNA]</scope>
    <source>
        <strain evidence="2 3">O25b:H4</strain>
    </source>
</reference>
<dbReference type="PROSITE" id="PS51257">
    <property type="entry name" value="PROKAR_LIPOPROTEIN"/>
    <property type="match status" value="1"/>
</dbReference>
<feature type="signal peptide" evidence="1">
    <location>
        <begin position="1"/>
        <end position="20"/>
    </location>
</feature>
<sequence>MIRYSGIFLSLLMLSGCATEALKNEQAETVITAGNKAVAANASFFKQYYASRENFLVNFYATNPDCALRPDYETIMENNTNKESLCLQSEKGGKTSYKDITKIQLATTEKQKLLASLEVVNSMSSYVELLTVGMDVEDSKQIILLNQALDHANNAQKLLGLSEGEELTKSVVAVKDLVQYFNGLYKEKIKSENVGKTVGSDWPRLQRNLQDLLDDIATKQQQMDRNNYANISNNFYYYNKAQANTKNIEFKTLKSRQEFLSAVINLNESRLRSSDPAAPAIQAINAFMDKGNHLQDLYSNKSLSKADLERRNEILRSQVISGLQASEELAKLLIASGVML</sequence>
<accession>A0A192C687</accession>
<feature type="chain" id="PRO_5008251217" description="Lipoprotein" evidence="1">
    <location>
        <begin position="21"/>
        <end position="340"/>
    </location>
</feature>
<dbReference type="EMBL" id="CP015085">
    <property type="protein sequence ID" value="ANK01297.1"/>
    <property type="molecule type" value="Genomic_DNA"/>
</dbReference>
<protein>
    <recommendedName>
        <fullName evidence="4">Lipoprotein</fullName>
    </recommendedName>
</protein>
<proteinExistence type="predicted"/>
<organism evidence="2 3">
    <name type="scientific">Escherichia coli O25b:H4</name>
    <dbReference type="NCBI Taxonomy" id="941280"/>
    <lineage>
        <taxon>Bacteria</taxon>
        <taxon>Pseudomonadati</taxon>
        <taxon>Pseudomonadota</taxon>
        <taxon>Gammaproteobacteria</taxon>
        <taxon>Enterobacterales</taxon>
        <taxon>Enterobacteriaceae</taxon>
        <taxon>Escherichia</taxon>
    </lineage>
</organism>
<name>A0A192C687_ECO25</name>
<evidence type="ECO:0000256" key="1">
    <source>
        <dbReference type="SAM" id="SignalP"/>
    </source>
</evidence>
<gene>
    <name evidence="2" type="ORF">WLH_00036</name>
</gene>
<evidence type="ECO:0000313" key="3">
    <source>
        <dbReference type="Proteomes" id="UP000183316"/>
    </source>
</evidence>
<keyword evidence="1" id="KW-0732">Signal</keyword>
<dbReference type="Proteomes" id="UP000183316">
    <property type="component" value="Chromosome"/>
</dbReference>
<evidence type="ECO:0000313" key="2">
    <source>
        <dbReference type="EMBL" id="ANK01297.1"/>
    </source>
</evidence>
<dbReference type="AlphaFoldDB" id="A0A192C687"/>